<organism evidence="1 2">
    <name type="scientific">Acinetobacter proteolyticus</name>
    <dbReference type="NCBI Taxonomy" id="1776741"/>
    <lineage>
        <taxon>Bacteria</taxon>
        <taxon>Pseudomonadati</taxon>
        <taxon>Pseudomonadota</taxon>
        <taxon>Gammaproteobacteria</taxon>
        <taxon>Moraxellales</taxon>
        <taxon>Moraxellaceae</taxon>
        <taxon>Acinetobacter</taxon>
    </lineage>
</organism>
<name>A0ABN0JEZ1_9GAMM</name>
<evidence type="ECO:0000313" key="1">
    <source>
        <dbReference type="EMBL" id="ENU23793.1"/>
    </source>
</evidence>
<dbReference type="Proteomes" id="UP000013034">
    <property type="component" value="Unassembled WGS sequence"/>
</dbReference>
<evidence type="ECO:0000313" key="2">
    <source>
        <dbReference type="Proteomes" id="UP000013034"/>
    </source>
</evidence>
<keyword evidence="2" id="KW-1185">Reference proteome</keyword>
<gene>
    <name evidence="1" type="ORF">F993_01947</name>
</gene>
<accession>A0ABN0JEZ1</accession>
<comment type="caution">
    <text evidence="1">The sequence shown here is derived from an EMBL/GenBank/DDBJ whole genome shotgun (WGS) entry which is preliminary data.</text>
</comment>
<reference evidence="1 2" key="1">
    <citation type="submission" date="2013-02" db="EMBL/GenBank/DDBJ databases">
        <title>The Genome Sequence of Acinetobacter sp. NIPH 809.</title>
        <authorList>
            <consortium name="The Broad Institute Genome Sequencing Platform"/>
            <consortium name="The Broad Institute Genome Sequencing Center for Infectious Disease"/>
            <person name="Cerqueira G."/>
            <person name="Feldgarden M."/>
            <person name="Courvalin P."/>
            <person name="Perichon B."/>
            <person name="Grillot-Courvalin C."/>
            <person name="Clermont D."/>
            <person name="Rocha E."/>
            <person name="Yoon E.-J."/>
            <person name="Nemec A."/>
            <person name="Walker B."/>
            <person name="Young S.K."/>
            <person name="Zeng Q."/>
            <person name="Gargeya S."/>
            <person name="Fitzgerald M."/>
            <person name="Haas B."/>
            <person name="Abouelleil A."/>
            <person name="Alvarado L."/>
            <person name="Arachchi H.M."/>
            <person name="Berlin A.M."/>
            <person name="Chapman S.B."/>
            <person name="Dewar J."/>
            <person name="Goldberg J."/>
            <person name="Griggs A."/>
            <person name="Gujja S."/>
            <person name="Hansen M."/>
            <person name="Howarth C."/>
            <person name="Imamovic A."/>
            <person name="Larimer J."/>
            <person name="McCowan C."/>
            <person name="Murphy C."/>
            <person name="Neiman D."/>
            <person name="Pearson M."/>
            <person name="Priest M."/>
            <person name="Roberts A."/>
            <person name="Saif S."/>
            <person name="Shea T."/>
            <person name="Sisk P."/>
            <person name="Sykes S."/>
            <person name="Wortman J."/>
            <person name="Nusbaum C."/>
            <person name="Birren B."/>
        </authorList>
    </citation>
    <scope>NUCLEOTIDE SEQUENCE [LARGE SCALE GENOMIC DNA]</scope>
    <source>
        <strain evidence="1 2">NIPH 809</strain>
    </source>
</reference>
<proteinExistence type="predicted"/>
<protein>
    <submittedName>
        <fullName evidence="1">Uncharacterized protein</fullName>
    </submittedName>
</protein>
<dbReference type="EMBL" id="APOI01000015">
    <property type="protein sequence ID" value="ENU23793.1"/>
    <property type="molecule type" value="Genomic_DNA"/>
</dbReference>
<sequence>MVTFYTRKRIAIAQYCNTHLMNDKTLYLVYIDSNLATDDMPMFFYYSLDLVE</sequence>